<dbReference type="AlphaFoldDB" id="A0AAP0ERS3"/>
<proteinExistence type="predicted"/>
<sequence>MKLTPLPRQRRHRQTPKPPSPPRNHRERIPRRVGGRESNRPGELRSSLRCGSPKSPRRDCLDLKRRLRGHLLNWPRVRNVARVAGDEMEKELKRIVRGEGEEGEGEEKFDALNRRIHERERGERDFVTQGLLLPCWLFRVVIAVFDPRWKKTRRSGGVWKCRSVKSEDNF</sequence>
<comment type="caution">
    <text evidence="2">The sequence shown here is derived from an EMBL/GenBank/DDBJ whole genome shotgun (WGS) entry which is preliminary data.</text>
</comment>
<feature type="region of interest" description="Disordered" evidence="1">
    <location>
        <begin position="1"/>
        <end position="57"/>
    </location>
</feature>
<feature type="compositionally biased region" description="Basic residues" evidence="1">
    <location>
        <begin position="23"/>
        <end position="33"/>
    </location>
</feature>
<dbReference type="Proteomes" id="UP001420932">
    <property type="component" value="Unassembled WGS sequence"/>
</dbReference>
<protein>
    <submittedName>
        <fullName evidence="2">Uncharacterized protein</fullName>
    </submittedName>
</protein>
<gene>
    <name evidence="2" type="ORF">Syun_025496</name>
</gene>
<organism evidence="2 3">
    <name type="scientific">Stephania yunnanensis</name>
    <dbReference type="NCBI Taxonomy" id="152371"/>
    <lineage>
        <taxon>Eukaryota</taxon>
        <taxon>Viridiplantae</taxon>
        <taxon>Streptophyta</taxon>
        <taxon>Embryophyta</taxon>
        <taxon>Tracheophyta</taxon>
        <taxon>Spermatophyta</taxon>
        <taxon>Magnoliopsida</taxon>
        <taxon>Ranunculales</taxon>
        <taxon>Menispermaceae</taxon>
        <taxon>Menispermoideae</taxon>
        <taxon>Cissampelideae</taxon>
        <taxon>Stephania</taxon>
    </lineage>
</organism>
<accession>A0AAP0ERS3</accession>
<reference evidence="2 3" key="1">
    <citation type="submission" date="2024-01" db="EMBL/GenBank/DDBJ databases">
        <title>Genome assemblies of Stephania.</title>
        <authorList>
            <person name="Yang L."/>
        </authorList>
    </citation>
    <scope>NUCLEOTIDE SEQUENCE [LARGE SCALE GENOMIC DNA]</scope>
    <source>
        <strain evidence="2">YNDBR</strain>
        <tissue evidence="2">Leaf</tissue>
    </source>
</reference>
<name>A0AAP0ERS3_9MAGN</name>
<feature type="compositionally biased region" description="Basic and acidic residues" evidence="1">
    <location>
        <begin position="34"/>
        <end position="43"/>
    </location>
</feature>
<keyword evidence="3" id="KW-1185">Reference proteome</keyword>
<evidence type="ECO:0000313" key="3">
    <source>
        <dbReference type="Proteomes" id="UP001420932"/>
    </source>
</evidence>
<evidence type="ECO:0000256" key="1">
    <source>
        <dbReference type="SAM" id="MobiDB-lite"/>
    </source>
</evidence>
<dbReference type="EMBL" id="JBBNAF010000011">
    <property type="protein sequence ID" value="KAK9098451.1"/>
    <property type="molecule type" value="Genomic_DNA"/>
</dbReference>
<evidence type="ECO:0000313" key="2">
    <source>
        <dbReference type="EMBL" id="KAK9098451.1"/>
    </source>
</evidence>